<proteinExistence type="predicted"/>
<dbReference type="PANTHER" id="PTHR43825:SF3">
    <property type="entry name" value="PYRUVATE DEHYDROGENASE E1 COMPONENT"/>
    <property type="match status" value="1"/>
</dbReference>
<dbReference type="Gene3D" id="3.40.50.970">
    <property type="match status" value="1"/>
</dbReference>
<protein>
    <submittedName>
        <fullName evidence="1">2-oxoacid dehydrogenase subunit E1</fullName>
    </submittedName>
</protein>
<dbReference type="AlphaFoldDB" id="H1S8V3"/>
<dbReference type="InterPro" id="IPR051157">
    <property type="entry name" value="PDH/Transketolase"/>
</dbReference>
<comment type="caution">
    <text evidence="1">The sequence shown here is derived from an EMBL/GenBank/DDBJ whole genome shotgun (WGS) entry which is preliminary data.</text>
</comment>
<dbReference type="SUPFAM" id="SSF52518">
    <property type="entry name" value="Thiamin diphosphate-binding fold (THDP-binding)"/>
    <property type="match status" value="1"/>
</dbReference>
<dbReference type="EMBL" id="AHJE01000053">
    <property type="protein sequence ID" value="EHP41145.1"/>
    <property type="molecule type" value="Genomic_DNA"/>
</dbReference>
<name>H1S8V3_9BURK</name>
<dbReference type="Proteomes" id="UP000005808">
    <property type="component" value="Unassembled WGS sequence"/>
</dbReference>
<dbReference type="PATRIC" id="fig|1127483.3.peg.4426"/>
<accession>H1S8V3</accession>
<reference evidence="1 2" key="1">
    <citation type="journal article" date="2012" name="J. Bacteriol.">
        <title>De Novo Genome Project of Cupriavidus basilensis OR16.</title>
        <authorList>
            <person name="Cserhati M."/>
            <person name="Kriszt B."/>
            <person name="Szoboszlay S."/>
            <person name="Toth A."/>
            <person name="Szabo I."/>
            <person name="Tancsics A."/>
            <person name="Nagy I."/>
            <person name="Horvath B."/>
            <person name="Nagy I."/>
            <person name="Kukolya J."/>
        </authorList>
    </citation>
    <scope>NUCLEOTIDE SEQUENCE [LARGE SCALE GENOMIC DNA]</scope>
    <source>
        <strain evidence="1 2">OR16</strain>
    </source>
</reference>
<evidence type="ECO:0000313" key="1">
    <source>
        <dbReference type="EMBL" id="EHP41145.1"/>
    </source>
</evidence>
<evidence type="ECO:0000313" key="2">
    <source>
        <dbReference type="Proteomes" id="UP000005808"/>
    </source>
</evidence>
<gene>
    <name evidence="1" type="ORF">OR16_22123</name>
</gene>
<organism evidence="1 2">
    <name type="scientific">Cupriavidus basilensis OR16</name>
    <dbReference type="NCBI Taxonomy" id="1127483"/>
    <lineage>
        <taxon>Bacteria</taxon>
        <taxon>Pseudomonadati</taxon>
        <taxon>Pseudomonadota</taxon>
        <taxon>Betaproteobacteria</taxon>
        <taxon>Burkholderiales</taxon>
        <taxon>Burkholderiaceae</taxon>
        <taxon>Cupriavidus</taxon>
    </lineage>
</organism>
<dbReference type="PANTHER" id="PTHR43825">
    <property type="entry name" value="PYRUVATE DEHYDROGENASE E1 COMPONENT"/>
    <property type="match status" value="1"/>
</dbReference>
<sequence>MAARDRFGSTLAIDQTDPQELQEWCDALDGVLSAWGQQQGKERACAILDALLAHARKHRLQWRPEQVTPYLNTVPVEAQPAYPGDLAMEQRLSAILRWNALAMVVRANQAHGELGGHIASYASAADLFEVGYQHFFRGPGAAQGGDLVFFQPHSAPGVYARAFLEGRLDEASLCHYRQEIVARRWRDGRARVDCGADAGRPGKAGQLYVRHQLQSPAPGRAGARQRAHCR</sequence>
<dbReference type="InterPro" id="IPR029061">
    <property type="entry name" value="THDP-binding"/>
</dbReference>